<evidence type="ECO:0000256" key="1">
    <source>
        <dbReference type="SAM" id="MobiDB-lite"/>
    </source>
</evidence>
<dbReference type="Proteomes" id="UP000838412">
    <property type="component" value="Chromosome 18"/>
</dbReference>
<dbReference type="AlphaFoldDB" id="A0A8J9Z9C1"/>
<dbReference type="EMBL" id="OV696703">
    <property type="protein sequence ID" value="CAH1250277.1"/>
    <property type="molecule type" value="Genomic_DNA"/>
</dbReference>
<sequence>MADTEAVSMEPFAPVSTATGPSEVVGKTKEEDSRTYLVVAVAILDHAILGLPVILQKLKGHRNDFRVDVNLPTVKQACSLSFHKIRTYQMEQVMTGDIDVRTVDSFEDDEVRHKVKSAIEERMRCMVFGRQPARTRAKQLKKFPMKDGRMAIILSCPIFNQQQGRVLAVIDGEDPPWPVMIRKSDLDLDWREGEGVPSNLGGRKRGEKLNDDEFTKMVDLLERVLQGLPGSDLQPFPVSEDGKTSIRDKLLPVKEDGETDDDQSSLDYIEATPNDGPLSLQRGPVKSMAATFTDERQHIVCHDTDDIGGGMAMPGATVEQEEHCPVFPWCDPSEMASMLPLFFKPYLDPWTIPGELKCIVVHIFRECVDKHNCPVKKALIKGYASYVSPGSCTSYRKCWTFYCSGCKTSDVRESSTFLFRAIMENFLNRVRKTNGFFFQPLSELVAELESLTDHQAYVLLTVVRFTDFQYQETLDTVRDVGHDVTIASVIKRLRAVRGLPIWA</sequence>
<evidence type="ECO:0000313" key="3">
    <source>
        <dbReference type="Proteomes" id="UP000838412"/>
    </source>
</evidence>
<gene>
    <name evidence="2" type="primary">Hypp8835</name>
    <name evidence="2" type="ORF">BLAG_LOCUS11099</name>
</gene>
<accession>A0A8J9Z9C1</accession>
<evidence type="ECO:0000313" key="2">
    <source>
        <dbReference type="EMBL" id="CAH1250277.1"/>
    </source>
</evidence>
<protein>
    <submittedName>
        <fullName evidence="2">Hypp8835 protein</fullName>
    </submittedName>
</protein>
<name>A0A8J9Z9C1_BRALA</name>
<reference evidence="2" key="1">
    <citation type="submission" date="2022-01" db="EMBL/GenBank/DDBJ databases">
        <authorList>
            <person name="Braso-Vives M."/>
        </authorList>
    </citation>
    <scope>NUCLEOTIDE SEQUENCE</scope>
</reference>
<organism evidence="2 3">
    <name type="scientific">Branchiostoma lanceolatum</name>
    <name type="common">Common lancelet</name>
    <name type="synonym">Amphioxus lanceolatum</name>
    <dbReference type="NCBI Taxonomy" id="7740"/>
    <lineage>
        <taxon>Eukaryota</taxon>
        <taxon>Metazoa</taxon>
        <taxon>Chordata</taxon>
        <taxon>Cephalochordata</taxon>
        <taxon>Leptocardii</taxon>
        <taxon>Amphioxiformes</taxon>
        <taxon>Branchiostomatidae</taxon>
        <taxon>Branchiostoma</taxon>
    </lineage>
</organism>
<proteinExistence type="predicted"/>
<feature type="region of interest" description="Disordered" evidence="1">
    <location>
        <begin position="1"/>
        <end position="27"/>
    </location>
</feature>
<feature type="region of interest" description="Disordered" evidence="1">
    <location>
        <begin position="231"/>
        <end position="266"/>
    </location>
</feature>
<feature type="compositionally biased region" description="Basic and acidic residues" evidence="1">
    <location>
        <begin position="240"/>
        <end position="256"/>
    </location>
</feature>
<keyword evidence="3" id="KW-1185">Reference proteome</keyword>
<dbReference type="OrthoDB" id="10414214at2759"/>